<dbReference type="InterPro" id="IPR034660">
    <property type="entry name" value="DinB/YfiT-like"/>
</dbReference>
<accession>A0ABS7QNU7</accession>
<evidence type="ECO:0000313" key="2">
    <source>
        <dbReference type="EMBL" id="MBY8884856.1"/>
    </source>
</evidence>
<dbReference type="InterPro" id="IPR017520">
    <property type="entry name" value="CHP03086"/>
</dbReference>
<dbReference type="NCBIfam" id="TIGR03086">
    <property type="entry name" value="TIGR03086 family metal-binding protein"/>
    <property type="match status" value="1"/>
</dbReference>
<name>A0ABS7QNU7_9ACTN</name>
<evidence type="ECO:0000259" key="1">
    <source>
        <dbReference type="Pfam" id="PF11716"/>
    </source>
</evidence>
<organism evidence="2 3">
    <name type="scientific">Streptantibioticus parmotrematis</name>
    <dbReference type="NCBI Taxonomy" id="2873249"/>
    <lineage>
        <taxon>Bacteria</taxon>
        <taxon>Bacillati</taxon>
        <taxon>Actinomycetota</taxon>
        <taxon>Actinomycetes</taxon>
        <taxon>Kitasatosporales</taxon>
        <taxon>Streptomycetaceae</taxon>
        <taxon>Streptantibioticus</taxon>
    </lineage>
</organism>
<reference evidence="2 3" key="1">
    <citation type="submission" date="2021-08" db="EMBL/GenBank/DDBJ databases">
        <title>Streptomyces sp. PTM05 isolated from lichen.</title>
        <authorList>
            <person name="Somphong A."/>
            <person name="Phongsopitanun W."/>
            <person name="Tanasupawat S."/>
        </authorList>
    </citation>
    <scope>NUCLEOTIDE SEQUENCE [LARGE SCALE GENOMIC DNA]</scope>
    <source>
        <strain evidence="2 3">Ptm05</strain>
    </source>
</reference>
<dbReference type="Gene3D" id="1.20.120.450">
    <property type="entry name" value="dinb family like domain"/>
    <property type="match status" value="1"/>
</dbReference>
<dbReference type="RefSeq" id="WP_222975651.1">
    <property type="nucleotide sequence ID" value="NZ_JAINVZ010000004.1"/>
</dbReference>
<keyword evidence="3" id="KW-1185">Reference proteome</keyword>
<protein>
    <submittedName>
        <fullName evidence="2">TIGR03086 family protein</fullName>
    </submittedName>
</protein>
<sequence>MNETLYGQMVAAAELAVRTARGVRREQLDDATPCAKFDVRALVDHWVLYTSHGLEHRARREPLPPALTERDFTADPEWAQAYAEQLERAVAAWAEPEAWRGEVDLGGGTTMPAEAIFSMILKEMVVHGWDVARATGQDFPCPPSTATTVLAVVEEYAPVYRQYDGFADPVAVPEGASAFDRALGLSGRDPGWAPPRAEGMTYLA</sequence>
<proteinExistence type="predicted"/>
<comment type="caution">
    <text evidence="2">The sequence shown here is derived from an EMBL/GenBank/DDBJ whole genome shotgun (WGS) entry which is preliminary data.</text>
</comment>
<dbReference type="Proteomes" id="UP001198565">
    <property type="component" value="Unassembled WGS sequence"/>
</dbReference>
<gene>
    <name evidence="2" type="ORF">K7472_08345</name>
</gene>
<evidence type="ECO:0000313" key="3">
    <source>
        <dbReference type="Proteomes" id="UP001198565"/>
    </source>
</evidence>
<dbReference type="InterPro" id="IPR017517">
    <property type="entry name" value="Maleyloyr_isom"/>
</dbReference>
<dbReference type="SUPFAM" id="SSF109854">
    <property type="entry name" value="DinB/YfiT-like putative metalloenzymes"/>
    <property type="match status" value="1"/>
</dbReference>
<dbReference type="InterPro" id="IPR024344">
    <property type="entry name" value="MDMPI_metal-binding"/>
</dbReference>
<feature type="domain" description="Mycothiol-dependent maleylpyruvate isomerase metal-binding" evidence="1">
    <location>
        <begin position="14"/>
        <end position="132"/>
    </location>
</feature>
<dbReference type="EMBL" id="JAINVZ010000004">
    <property type="protein sequence ID" value="MBY8884856.1"/>
    <property type="molecule type" value="Genomic_DNA"/>
</dbReference>
<dbReference type="Pfam" id="PF11716">
    <property type="entry name" value="MDMPI_N"/>
    <property type="match status" value="1"/>
</dbReference>
<dbReference type="NCBIfam" id="TIGR03083">
    <property type="entry name" value="maleylpyruvate isomerase family mycothiol-dependent enzyme"/>
    <property type="match status" value="1"/>
</dbReference>